<feature type="non-terminal residue" evidence="1">
    <location>
        <position position="1"/>
    </location>
</feature>
<comment type="caution">
    <text evidence="1">The sequence shown here is derived from an EMBL/GenBank/DDBJ whole genome shotgun (WGS) entry which is preliminary data.</text>
</comment>
<name>A0A699KG40_TANCI</name>
<organism evidence="1">
    <name type="scientific">Tanacetum cinerariifolium</name>
    <name type="common">Dalmatian daisy</name>
    <name type="synonym">Chrysanthemum cinerariifolium</name>
    <dbReference type="NCBI Taxonomy" id="118510"/>
    <lineage>
        <taxon>Eukaryota</taxon>
        <taxon>Viridiplantae</taxon>
        <taxon>Streptophyta</taxon>
        <taxon>Embryophyta</taxon>
        <taxon>Tracheophyta</taxon>
        <taxon>Spermatophyta</taxon>
        <taxon>Magnoliopsida</taxon>
        <taxon>eudicotyledons</taxon>
        <taxon>Gunneridae</taxon>
        <taxon>Pentapetalae</taxon>
        <taxon>asterids</taxon>
        <taxon>campanulids</taxon>
        <taxon>Asterales</taxon>
        <taxon>Asteraceae</taxon>
        <taxon>Asteroideae</taxon>
        <taxon>Anthemideae</taxon>
        <taxon>Anthemidinae</taxon>
        <taxon>Tanacetum</taxon>
    </lineage>
</organism>
<proteinExistence type="predicted"/>
<dbReference type="AlphaFoldDB" id="A0A699KG40"/>
<accession>A0A699KG40</accession>
<gene>
    <name evidence="1" type="ORF">Tci_663502</name>
</gene>
<reference evidence="1" key="1">
    <citation type="journal article" date="2019" name="Sci. Rep.">
        <title>Draft genome of Tanacetum cinerariifolium, the natural source of mosquito coil.</title>
        <authorList>
            <person name="Yamashiro T."/>
            <person name="Shiraishi A."/>
            <person name="Satake H."/>
            <person name="Nakayama K."/>
        </authorList>
    </citation>
    <scope>NUCLEOTIDE SEQUENCE</scope>
</reference>
<protein>
    <submittedName>
        <fullName evidence="1">Uncharacterized protein</fullName>
    </submittedName>
</protein>
<dbReference type="EMBL" id="BKCJ010513386">
    <property type="protein sequence ID" value="GFA91530.1"/>
    <property type="molecule type" value="Genomic_DNA"/>
</dbReference>
<evidence type="ECO:0000313" key="1">
    <source>
        <dbReference type="EMBL" id="GFA91530.1"/>
    </source>
</evidence>
<sequence length="78" mass="8605">RHFTYHNNNNCFETVFKTHLTQTCGHESNSCHLDTTCHNPAAADTVVVEVDTVDSTGHTAAEHSQAGCRLPAVEHYKP</sequence>